<dbReference type="Proteomes" id="UP001597286">
    <property type="component" value="Unassembled WGS sequence"/>
</dbReference>
<name>A0ABW4NZX3_9NOCA</name>
<comment type="caution">
    <text evidence="1">The sequence shown here is derived from an EMBL/GenBank/DDBJ whole genome shotgun (WGS) entry which is preliminary data.</text>
</comment>
<proteinExistence type="predicted"/>
<dbReference type="Pfam" id="PF12079">
    <property type="entry name" value="DUF3558"/>
    <property type="match status" value="1"/>
</dbReference>
<organism evidence="1 2">
    <name type="scientific">Rhodococcus gannanensis</name>
    <dbReference type="NCBI Taxonomy" id="1960308"/>
    <lineage>
        <taxon>Bacteria</taxon>
        <taxon>Bacillati</taxon>
        <taxon>Actinomycetota</taxon>
        <taxon>Actinomycetes</taxon>
        <taxon>Mycobacteriales</taxon>
        <taxon>Nocardiaceae</taxon>
        <taxon>Rhodococcus</taxon>
    </lineage>
</organism>
<keyword evidence="2" id="KW-1185">Reference proteome</keyword>
<reference evidence="2" key="1">
    <citation type="journal article" date="2019" name="Int. J. Syst. Evol. Microbiol.">
        <title>The Global Catalogue of Microorganisms (GCM) 10K type strain sequencing project: providing services to taxonomists for standard genome sequencing and annotation.</title>
        <authorList>
            <consortium name="The Broad Institute Genomics Platform"/>
            <consortium name="The Broad Institute Genome Sequencing Center for Infectious Disease"/>
            <person name="Wu L."/>
            <person name="Ma J."/>
        </authorList>
    </citation>
    <scope>NUCLEOTIDE SEQUENCE [LARGE SCALE GENOMIC DNA]</scope>
    <source>
        <strain evidence="2">DT72</strain>
    </source>
</reference>
<dbReference type="InterPro" id="IPR024520">
    <property type="entry name" value="DUF3558"/>
</dbReference>
<gene>
    <name evidence="1" type="ORF">ACFSJG_05995</name>
</gene>
<accession>A0ABW4NZX3</accession>
<evidence type="ECO:0000313" key="2">
    <source>
        <dbReference type="Proteomes" id="UP001597286"/>
    </source>
</evidence>
<protein>
    <submittedName>
        <fullName evidence="1">DUF3558 domain-containing protein</fullName>
    </submittedName>
</protein>
<sequence length="168" mass="17557">MAGIACAVALVAGCGTGTVDGEALTDSGNGEPTFSPCDDIPDEAVAGLGMDPASESRDILGVKTPGWNGCVWTTDGNSYFLRVEATVHPMSEVRGSSLFEEFEDIDVGGRPGVQFRRAADKRRTDCYVAVESDGGVVLTSVKEGRIVPEDPCATARDATLGLSSWIPE</sequence>
<dbReference type="EMBL" id="JBHUFB010000008">
    <property type="protein sequence ID" value="MFD1811760.1"/>
    <property type="molecule type" value="Genomic_DNA"/>
</dbReference>
<evidence type="ECO:0000313" key="1">
    <source>
        <dbReference type="EMBL" id="MFD1811760.1"/>
    </source>
</evidence>
<dbReference type="RefSeq" id="WP_378484303.1">
    <property type="nucleotide sequence ID" value="NZ_JBHUFB010000008.1"/>
</dbReference>